<dbReference type="Pfam" id="PF04488">
    <property type="entry name" value="Gly_transf_sug"/>
    <property type="match status" value="1"/>
</dbReference>
<dbReference type="VEuPathDB" id="FungiDB:TREMEDRAFT_70437"/>
<keyword evidence="3" id="KW-1133">Transmembrane helix</keyword>
<dbReference type="STRING" id="5217.A0A4V1M3Y1"/>
<dbReference type="EMBL" id="SDIL01000047">
    <property type="protein sequence ID" value="RXK38447.1"/>
    <property type="molecule type" value="Genomic_DNA"/>
</dbReference>
<feature type="region of interest" description="Disordered" evidence="2">
    <location>
        <begin position="452"/>
        <end position="478"/>
    </location>
</feature>
<evidence type="ECO:0000313" key="4">
    <source>
        <dbReference type="EMBL" id="RXK38447.1"/>
    </source>
</evidence>
<dbReference type="SUPFAM" id="SSF53448">
    <property type="entry name" value="Nucleotide-diphospho-sugar transferases"/>
    <property type="match status" value="1"/>
</dbReference>
<dbReference type="PANTHER" id="PTHR31834:SF1">
    <property type="entry name" value="INITIATION-SPECIFIC ALPHA-1,6-MANNOSYLTRANSFERASE"/>
    <property type="match status" value="1"/>
</dbReference>
<dbReference type="InParanoid" id="A0A4V1M3Y1"/>
<dbReference type="AlphaFoldDB" id="A0A4V1M3Y1"/>
<dbReference type="InterPro" id="IPR039367">
    <property type="entry name" value="Och1-like"/>
</dbReference>
<organism evidence="4 5">
    <name type="scientific">Tremella mesenterica</name>
    <name type="common">Jelly fungus</name>
    <dbReference type="NCBI Taxonomy" id="5217"/>
    <lineage>
        <taxon>Eukaryota</taxon>
        <taxon>Fungi</taxon>
        <taxon>Dikarya</taxon>
        <taxon>Basidiomycota</taxon>
        <taxon>Agaricomycotina</taxon>
        <taxon>Tremellomycetes</taxon>
        <taxon>Tremellales</taxon>
        <taxon>Tremellaceae</taxon>
        <taxon>Tremella</taxon>
    </lineage>
</organism>
<gene>
    <name evidence="4" type="ORF">M231_04212</name>
</gene>
<keyword evidence="3" id="KW-0472">Membrane</keyword>
<evidence type="ECO:0000313" key="5">
    <source>
        <dbReference type="Proteomes" id="UP000289152"/>
    </source>
</evidence>
<proteinExistence type="inferred from homology"/>
<dbReference type="GO" id="GO:0000009">
    <property type="term" value="F:alpha-1,6-mannosyltransferase activity"/>
    <property type="evidence" value="ECO:0007669"/>
    <property type="project" value="InterPro"/>
</dbReference>
<feature type="compositionally biased region" description="Basic and acidic residues" evidence="2">
    <location>
        <begin position="469"/>
        <end position="478"/>
    </location>
</feature>
<dbReference type="InterPro" id="IPR007577">
    <property type="entry name" value="GlycoTrfase_DXD_sugar-bd_CS"/>
</dbReference>
<accession>A0A4V1M3Y1</accession>
<evidence type="ECO:0008006" key="6">
    <source>
        <dbReference type="Google" id="ProtNLM"/>
    </source>
</evidence>
<dbReference type="Proteomes" id="UP000289152">
    <property type="component" value="Unassembled WGS sequence"/>
</dbReference>
<evidence type="ECO:0000256" key="1">
    <source>
        <dbReference type="ARBA" id="ARBA00009003"/>
    </source>
</evidence>
<evidence type="ECO:0000256" key="3">
    <source>
        <dbReference type="SAM" id="Phobius"/>
    </source>
</evidence>
<sequence length="478" mass="54793">MSTRQPRISIARLAHAIRSAPWAFWRKDYSLLPNTSHPSSPDLSKHGPIRRRLVQTSLICLGLLLIFSLFSYRHYHHSVDPYKQWEHIQSQADYSSDIEDPMWGLTEEMGWVQSSEKGLADLGTIAEEKYRLGPTDPHTYFNRLYEFASSLPTMIRLHAQAELYYHLPPKSNFLPAPPAPFSQPPSMISYKHIHQTDKTFKNSEETRAWVNMNKADGWTLNFLDDQAAAAWTKDLFHDTDIEWAWDYMHRGVLRADFLRYLLPLVQGGVYSDVDTLPLRPIEQWGHVRVEYLDISVTDGSDWRSKLSTYPAVIVAIDVDVHAKKGWDKEWPRAVDICQWTLASVPNHPIFLDAVRRVVNSTRVVEAWEIWRAEEIVKLEEAGEDASDLRGQHRDHAMSVMEWTGPGLFSDSVMAFLLARYHVTWHRLRGLDHPLRIGDVLILPITAFSPGGEADFGAEGPDSPQANVLHESKEFVQPN</sequence>
<dbReference type="Gene3D" id="3.90.550.20">
    <property type="match status" value="1"/>
</dbReference>
<name>A0A4V1M3Y1_TREME</name>
<keyword evidence="3" id="KW-0812">Transmembrane</keyword>
<comment type="caution">
    <text evidence="4">The sequence shown here is derived from an EMBL/GenBank/DDBJ whole genome shotgun (WGS) entry which is preliminary data.</text>
</comment>
<dbReference type="GO" id="GO:0006487">
    <property type="term" value="P:protein N-linked glycosylation"/>
    <property type="evidence" value="ECO:0007669"/>
    <property type="project" value="TreeGrafter"/>
</dbReference>
<protein>
    <recommendedName>
        <fullName evidence="6">Alpha 1,6-mannosyltransferase</fullName>
    </recommendedName>
</protein>
<keyword evidence="5" id="KW-1185">Reference proteome</keyword>
<dbReference type="InterPro" id="IPR029044">
    <property type="entry name" value="Nucleotide-diphossugar_trans"/>
</dbReference>
<feature type="transmembrane region" description="Helical" evidence="3">
    <location>
        <begin position="53"/>
        <end position="72"/>
    </location>
</feature>
<dbReference type="PANTHER" id="PTHR31834">
    <property type="entry name" value="INITIATION-SPECIFIC ALPHA-1,6-MANNOSYLTRANSFERASE"/>
    <property type="match status" value="1"/>
</dbReference>
<evidence type="ECO:0000256" key="2">
    <source>
        <dbReference type="SAM" id="MobiDB-lite"/>
    </source>
</evidence>
<dbReference type="OrthoDB" id="409543at2759"/>
<reference evidence="4 5" key="1">
    <citation type="submission" date="2016-06" db="EMBL/GenBank/DDBJ databases">
        <title>Evolution of pathogenesis and genome organization in the Tremellales.</title>
        <authorList>
            <person name="Cuomo C."/>
            <person name="Litvintseva A."/>
            <person name="Heitman J."/>
            <person name="Chen Y."/>
            <person name="Sun S."/>
            <person name="Springer D."/>
            <person name="Dromer F."/>
            <person name="Young S."/>
            <person name="Zeng Q."/>
            <person name="Chapman S."/>
            <person name="Gujja S."/>
            <person name="Saif S."/>
            <person name="Birren B."/>
        </authorList>
    </citation>
    <scope>NUCLEOTIDE SEQUENCE [LARGE SCALE GENOMIC DNA]</scope>
    <source>
        <strain evidence="4 5">ATCC 28783</strain>
    </source>
</reference>
<comment type="similarity">
    <text evidence="1">Belongs to the glycosyltransferase 32 family.</text>
</comment>
<dbReference type="GO" id="GO:0000136">
    <property type="term" value="C:mannan polymerase complex"/>
    <property type="evidence" value="ECO:0007669"/>
    <property type="project" value="TreeGrafter"/>
</dbReference>